<dbReference type="PROSITE" id="PS50287">
    <property type="entry name" value="SRCR_2"/>
    <property type="match status" value="1"/>
</dbReference>
<dbReference type="PANTHER" id="PTHR48071:SF18">
    <property type="entry name" value="DELETED IN MALIGNANT BRAIN TUMORS 1 PROTEIN-RELATED"/>
    <property type="match status" value="1"/>
</dbReference>
<dbReference type="Ensembl" id="ENSGMOT00000046165.1">
    <property type="protein sequence ID" value="ENSGMOP00000035043.1"/>
    <property type="gene ID" value="ENSGMOG00000007614.2"/>
</dbReference>
<feature type="disulfide bond" evidence="3">
    <location>
        <begin position="59"/>
        <end position="120"/>
    </location>
</feature>
<dbReference type="AlphaFoldDB" id="A0A8C5APY3"/>
<dbReference type="Gene3D" id="3.10.250.10">
    <property type="entry name" value="SRCR-like domain"/>
    <property type="match status" value="1"/>
</dbReference>
<evidence type="ECO:0000259" key="4">
    <source>
        <dbReference type="PROSITE" id="PS50287"/>
    </source>
</evidence>
<dbReference type="InterPro" id="IPR001190">
    <property type="entry name" value="SRCR"/>
</dbReference>
<keyword evidence="2 3" id="KW-1015">Disulfide bond</keyword>
<sequence>MPSPYLFINVMYSHWLQTGDMRLAGGKRSHEGRVEVYIAGVWGTVCDDGWDIKEAIVVCRHLNFPSAREAVDGGRYGPGQGPIYLDELNCLGTETDLTKCESSGLGISDCKHAEDAGVVCANSTKKPVELFVEHSTTISGFLGELFESGRDCDLILSVVVENSTVETICAHKLILSLVPSWSSEANLSIEVSSKCQPHVAYFVR</sequence>
<dbReference type="SUPFAM" id="SSF56487">
    <property type="entry name" value="SRCR-like"/>
    <property type="match status" value="1"/>
</dbReference>
<dbReference type="FunFam" id="3.10.250.10:FF:000001">
    <property type="entry name" value="Lysyl oxidase 4 isoform X1"/>
    <property type="match status" value="1"/>
</dbReference>
<feature type="disulfide bond" evidence="3">
    <location>
        <begin position="90"/>
        <end position="100"/>
    </location>
</feature>
<dbReference type="Pfam" id="PF00530">
    <property type="entry name" value="SRCR"/>
    <property type="match status" value="1"/>
</dbReference>
<dbReference type="InterPro" id="IPR036772">
    <property type="entry name" value="SRCR-like_dom_sf"/>
</dbReference>
<dbReference type="PANTHER" id="PTHR48071">
    <property type="entry name" value="SRCR DOMAIN-CONTAINING PROTEIN"/>
    <property type="match status" value="1"/>
</dbReference>
<keyword evidence="1" id="KW-0732">Signal</keyword>
<proteinExistence type="predicted"/>
<dbReference type="SMART" id="SM00202">
    <property type="entry name" value="SR"/>
    <property type="match status" value="1"/>
</dbReference>
<name>A0A8C5APY3_GADMO</name>
<evidence type="ECO:0000256" key="1">
    <source>
        <dbReference type="ARBA" id="ARBA00022729"/>
    </source>
</evidence>
<evidence type="ECO:0000256" key="3">
    <source>
        <dbReference type="PROSITE-ProRule" id="PRU00196"/>
    </source>
</evidence>
<evidence type="ECO:0000313" key="5">
    <source>
        <dbReference type="Ensembl" id="ENSGMOP00000035043.1"/>
    </source>
</evidence>
<reference evidence="5" key="1">
    <citation type="submission" date="2025-08" db="UniProtKB">
        <authorList>
            <consortium name="Ensembl"/>
        </authorList>
    </citation>
    <scope>IDENTIFICATION</scope>
</reference>
<keyword evidence="6" id="KW-1185">Reference proteome</keyword>
<dbReference type="PRINTS" id="PR00258">
    <property type="entry name" value="SPERACTRCPTR"/>
</dbReference>
<accession>A0A8C5APY3</accession>
<protein>
    <recommendedName>
        <fullName evidence="4">SRCR domain-containing protein</fullName>
    </recommendedName>
</protein>
<dbReference type="GO" id="GO:0016020">
    <property type="term" value="C:membrane"/>
    <property type="evidence" value="ECO:0007669"/>
    <property type="project" value="InterPro"/>
</dbReference>
<reference evidence="5" key="2">
    <citation type="submission" date="2025-09" db="UniProtKB">
        <authorList>
            <consortium name="Ensembl"/>
        </authorList>
    </citation>
    <scope>IDENTIFICATION</scope>
</reference>
<dbReference type="GeneTree" id="ENSGT00940000168180"/>
<evidence type="ECO:0000256" key="2">
    <source>
        <dbReference type="ARBA" id="ARBA00023157"/>
    </source>
</evidence>
<dbReference type="Proteomes" id="UP000694546">
    <property type="component" value="Chromosome 12"/>
</dbReference>
<feature type="disulfide bond" evidence="3">
    <location>
        <begin position="46"/>
        <end position="110"/>
    </location>
</feature>
<organism evidence="5 6">
    <name type="scientific">Gadus morhua</name>
    <name type="common">Atlantic cod</name>
    <dbReference type="NCBI Taxonomy" id="8049"/>
    <lineage>
        <taxon>Eukaryota</taxon>
        <taxon>Metazoa</taxon>
        <taxon>Chordata</taxon>
        <taxon>Craniata</taxon>
        <taxon>Vertebrata</taxon>
        <taxon>Euteleostomi</taxon>
        <taxon>Actinopterygii</taxon>
        <taxon>Neopterygii</taxon>
        <taxon>Teleostei</taxon>
        <taxon>Neoteleostei</taxon>
        <taxon>Acanthomorphata</taxon>
        <taxon>Zeiogadaria</taxon>
        <taxon>Gadariae</taxon>
        <taxon>Gadiformes</taxon>
        <taxon>Gadoidei</taxon>
        <taxon>Gadidae</taxon>
        <taxon>Gadus</taxon>
    </lineage>
</organism>
<evidence type="ECO:0000313" key="6">
    <source>
        <dbReference type="Proteomes" id="UP000694546"/>
    </source>
</evidence>
<feature type="domain" description="SRCR" evidence="4">
    <location>
        <begin position="21"/>
        <end position="121"/>
    </location>
</feature>